<keyword evidence="1" id="KW-0808">Transferase</keyword>
<dbReference type="InterPro" id="IPR016181">
    <property type="entry name" value="Acyl_CoA_acyltransferase"/>
</dbReference>
<dbReference type="GO" id="GO:0016747">
    <property type="term" value="F:acyltransferase activity, transferring groups other than amino-acyl groups"/>
    <property type="evidence" value="ECO:0007669"/>
    <property type="project" value="InterPro"/>
</dbReference>
<comment type="caution">
    <text evidence="4">The sequence shown here is derived from an EMBL/GenBank/DDBJ whole genome shotgun (WGS) entry which is preliminary data.</text>
</comment>
<keyword evidence="2" id="KW-0012">Acyltransferase</keyword>
<organism evidence="4 5">
    <name type="scientific">Pseudomonas matsuisoli</name>
    <dbReference type="NCBI Taxonomy" id="1515666"/>
    <lineage>
        <taxon>Bacteria</taxon>
        <taxon>Pseudomonadati</taxon>
        <taxon>Pseudomonadota</taxon>
        <taxon>Gammaproteobacteria</taxon>
        <taxon>Pseudomonadales</taxon>
        <taxon>Pseudomonadaceae</taxon>
        <taxon>Pseudomonas</taxon>
    </lineage>
</organism>
<dbReference type="Pfam" id="PF00583">
    <property type="entry name" value="Acetyltransf_1"/>
    <property type="match status" value="1"/>
</dbReference>
<gene>
    <name evidence="4" type="ORF">GCM10009304_12100</name>
</gene>
<dbReference type="RefSeq" id="WP_188982241.1">
    <property type="nucleotide sequence ID" value="NZ_BMPO01000002.1"/>
</dbReference>
<evidence type="ECO:0000313" key="4">
    <source>
        <dbReference type="EMBL" id="GGJ87936.1"/>
    </source>
</evidence>
<feature type="domain" description="N-acetyltransferase" evidence="3">
    <location>
        <begin position="5"/>
        <end position="152"/>
    </location>
</feature>
<proteinExistence type="predicted"/>
<dbReference type="InterPro" id="IPR000182">
    <property type="entry name" value="GNAT_dom"/>
</dbReference>
<evidence type="ECO:0000256" key="1">
    <source>
        <dbReference type="ARBA" id="ARBA00022679"/>
    </source>
</evidence>
<reference evidence="4" key="2">
    <citation type="submission" date="2020-09" db="EMBL/GenBank/DDBJ databases">
        <authorList>
            <person name="Sun Q."/>
            <person name="Ohkuma M."/>
        </authorList>
    </citation>
    <scope>NUCLEOTIDE SEQUENCE</scope>
    <source>
        <strain evidence="4">JCM 30078</strain>
    </source>
</reference>
<dbReference type="SUPFAM" id="SSF55729">
    <property type="entry name" value="Acyl-CoA N-acyltransferases (Nat)"/>
    <property type="match status" value="1"/>
</dbReference>
<sequence>MTTPLDLRYLTETPELRDAFVLMRALRPHLVDSTAFTDQMARQFLQRYQLLGAWLDTELIGLIGFRTLENLLYGQFIYVDDLVVAESQRQNGIGAALLDAVRREATNTGCAHLVLDTGLHMPLAQRFYYREGLLAKGMHFVQPLQKEGTHHA</sequence>
<evidence type="ECO:0000259" key="3">
    <source>
        <dbReference type="PROSITE" id="PS51186"/>
    </source>
</evidence>
<dbReference type="InterPro" id="IPR050832">
    <property type="entry name" value="Bact_Acetyltransf"/>
</dbReference>
<name>A0A917PQ26_9PSED</name>
<dbReference type="AlphaFoldDB" id="A0A917PQ26"/>
<dbReference type="EMBL" id="BMPO01000002">
    <property type="protein sequence ID" value="GGJ87936.1"/>
    <property type="molecule type" value="Genomic_DNA"/>
</dbReference>
<dbReference type="CDD" id="cd04301">
    <property type="entry name" value="NAT_SF"/>
    <property type="match status" value="1"/>
</dbReference>
<dbReference type="PANTHER" id="PTHR43877:SF2">
    <property type="entry name" value="AMINOALKYLPHOSPHONATE N-ACETYLTRANSFERASE-RELATED"/>
    <property type="match status" value="1"/>
</dbReference>
<evidence type="ECO:0000313" key="5">
    <source>
        <dbReference type="Proteomes" id="UP000635983"/>
    </source>
</evidence>
<dbReference type="Proteomes" id="UP000635983">
    <property type="component" value="Unassembled WGS sequence"/>
</dbReference>
<evidence type="ECO:0000256" key="2">
    <source>
        <dbReference type="ARBA" id="ARBA00023315"/>
    </source>
</evidence>
<protein>
    <submittedName>
        <fullName evidence="4">N-acetyltransferase GCN5</fullName>
    </submittedName>
</protein>
<reference evidence="4" key="1">
    <citation type="journal article" date="2014" name="Int. J. Syst. Evol. Microbiol.">
        <title>Complete genome sequence of Corynebacterium casei LMG S-19264T (=DSM 44701T), isolated from a smear-ripened cheese.</title>
        <authorList>
            <consortium name="US DOE Joint Genome Institute (JGI-PGF)"/>
            <person name="Walter F."/>
            <person name="Albersmeier A."/>
            <person name="Kalinowski J."/>
            <person name="Ruckert C."/>
        </authorList>
    </citation>
    <scope>NUCLEOTIDE SEQUENCE</scope>
    <source>
        <strain evidence="4">JCM 30078</strain>
    </source>
</reference>
<dbReference type="Gene3D" id="3.40.630.30">
    <property type="match status" value="1"/>
</dbReference>
<keyword evidence="5" id="KW-1185">Reference proteome</keyword>
<accession>A0A917PQ26</accession>
<dbReference type="PANTHER" id="PTHR43877">
    <property type="entry name" value="AMINOALKYLPHOSPHONATE N-ACETYLTRANSFERASE-RELATED-RELATED"/>
    <property type="match status" value="1"/>
</dbReference>
<dbReference type="PROSITE" id="PS51186">
    <property type="entry name" value="GNAT"/>
    <property type="match status" value="1"/>
</dbReference>